<name>A0A944GZ96_9BACI</name>
<dbReference type="EMBL" id="QTKX01000003">
    <property type="protein sequence ID" value="MBS8266316.1"/>
    <property type="molecule type" value="Genomic_DNA"/>
</dbReference>
<keyword evidence="3" id="KW-1185">Reference proteome</keyword>
<feature type="transmembrane region" description="Helical" evidence="1">
    <location>
        <begin position="133"/>
        <end position="150"/>
    </location>
</feature>
<accession>A0A944GZ96</accession>
<keyword evidence="1" id="KW-1133">Transmembrane helix</keyword>
<keyword evidence="1" id="KW-0812">Transmembrane</keyword>
<keyword evidence="1" id="KW-0472">Membrane</keyword>
<feature type="transmembrane region" description="Helical" evidence="1">
    <location>
        <begin position="81"/>
        <end position="100"/>
    </location>
</feature>
<evidence type="ECO:0000256" key="1">
    <source>
        <dbReference type="SAM" id="Phobius"/>
    </source>
</evidence>
<feature type="transmembrane region" description="Helical" evidence="1">
    <location>
        <begin position="6"/>
        <end position="33"/>
    </location>
</feature>
<dbReference type="Proteomes" id="UP000761411">
    <property type="component" value="Unassembled WGS sequence"/>
</dbReference>
<gene>
    <name evidence="2" type="ORF">DYI25_17985</name>
</gene>
<protein>
    <submittedName>
        <fullName evidence="2">DUF2269 family protein</fullName>
    </submittedName>
</protein>
<organism evidence="2 3">
    <name type="scientific">Mesobacillus boroniphilus</name>
    <dbReference type="NCBI Taxonomy" id="308892"/>
    <lineage>
        <taxon>Bacteria</taxon>
        <taxon>Bacillati</taxon>
        <taxon>Bacillota</taxon>
        <taxon>Bacilli</taxon>
        <taxon>Bacillales</taxon>
        <taxon>Bacillaceae</taxon>
        <taxon>Mesobacillus</taxon>
    </lineage>
</organism>
<sequence>MRMTLYGLLVLVHVIAAVVGLGASFGMPVVAKFGAKSVTNAKVCFEINRKIEMFAKIGSLTLLASGILMAIVNPVLWSQGWFIGSLIIYILIQPVVAAMLPKTIEKQGDIVMNSGDGELPAEYHQLDKKAAKLNGIAHVAAVLLIVLMSTKPF</sequence>
<dbReference type="Pfam" id="PF10027">
    <property type="entry name" value="DUF2269"/>
    <property type="match status" value="1"/>
</dbReference>
<evidence type="ECO:0000313" key="2">
    <source>
        <dbReference type="EMBL" id="MBS8266316.1"/>
    </source>
</evidence>
<reference evidence="2 3" key="1">
    <citation type="journal article" date="2021" name="Microorganisms">
        <title>Bacterial Dimethylsulfoniopropionate Biosynthesis in the East China Sea.</title>
        <authorList>
            <person name="Liu J."/>
            <person name="Zhang Y."/>
            <person name="Liu J."/>
            <person name="Zhong H."/>
            <person name="Williams B.T."/>
            <person name="Zheng Y."/>
            <person name="Curson A.R.J."/>
            <person name="Sun C."/>
            <person name="Sun H."/>
            <person name="Song D."/>
            <person name="Wagner Mackenzie B."/>
            <person name="Bermejo Martinez A."/>
            <person name="Todd J.D."/>
            <person name="Zhang X.H."/>
        </authorList>
    </citation>
    <scope>NUCLEOTIDE SEQUENCE [LARGE SCALE GENOMIC DNA]</scope>
    <source>
        <strain evidence="2 3">ESS08</strain>
    </source>
</reference>
<evidence type="ECO:0000313" key="3">
    <source>
        <dbReference type="Proteomes" id="UP000761411"/>
    </source>
</evidence>
<comment type="caution">
    <text evidence="2">The sequence shown here is derived from an EMBL/GenBank/DDBJ whole genome shotgun (WGS) entry which is preliminary data.</text>
</comment>
<dbReference type="InterPro" id="IPR018729">
    <property type="entry name" value="DUF2269_transmembrane"/>
</dbReference>
<proteinExistence type="predicted"/>
<dbReference type="AlphaFoldDB" id="A0A944GZ96"/>